<protein>
    <recommendedName>
        <fullName evidence="11">Metalloendopeptidase</fullName>
        <ecNumber evidence="11">3.4.24.-</ecNumber>
    </recommendedName>
</protein>
<feature type="domain" description="Peptidase M12A" evidence="14">
    <location>
        <begin position="13"/>
        <end position="208"/>
    </location>
</feature>
<dbReference type="InterPro" id="IPR008974">
    <property type="entry name" value="TRAF-like"/>
</dbReference>
<evidence type="ECO:0000259" key="14">
    <source>
        <dbReference type="PROSITE" id="PS51864"/>
    </source>
</evidence>
<dbReference type="RefSeq" id="XP_018553669.2">
    <property type="nucleotide sequence ID" value="XM_018698153.2"/>
</dbReference>
<name>A0AAJ7VH55_LATCA</name>
<dbReference type="Gene3D" id="2.60.210.10">
    <property type="entry name" value="Apoptosis, Tumor Necrosis Factor Receptor Associated Protein 2, Chain A"/>
    <property type="match status" value="2"/>
</dbReference>
<dbReference type="InterPro" id="IPR024079">
    <property type="entry name" value="MetalloPept_cat_dom_sf"/>
</dbReference>
<dbReference type="FunFam" id="3.40.390.10:FF:000015">
    <property type="entry name" value="Meprin A subunit"/>
    <property type="match status" value="2"/>
</dbReference>
<dbReference type="Pfam" id="PF01400">
    <property type="entry name" value="Astacin"/>
    <property type="match status" value="2"/>
</dbReference>
<feature type="active site" evidence="10">
    <location>
        <position position="763"/>
    </location>
</feature>
<feature type="domain" description="Peptidase M12A" evidence="14">
    <location>
        <begin position="672"/>
        <end position="866"/>
    </location>
</feature>
<feature type="binding site" evidence="10">
    <location>
        <position position="114"/>
    </location>
    <ligand>
        <name>Zn(2+)</name>
        <dbReference type="ChEBI" id="CHEBI:29105"/>
        <note>catalytic</note>
    </ligand>
</feature>
<dbReference type="GO" id="GO:0006508">
    <property type="term" value="P:proteolysis"/>
    <property type="evidence" value="ECO:0007669"/>
    <property type="project" value="UniProtKB-KW"/>
</dbReference>
<organism evidence="15 16">
    <name type="scientific">Lates calcarifer</name>
    <name type="common">Barramundi</name>
    <name type="synonym">Holocentrus calcarifer</name>
    <dbReference type="NCBI Taxonomy" id="8187"/>
    <lineage>
        <taxon>Eukaryota</taxon>
        <taxon>Metazoa</taxon>
        <taxon>Chordata</taxon>
        <taxon>Craniata</taxon>
        <taxon>Vertebrata</taxon>
        <taxon>Euteleostomi</taxon>
        <taxon>Actinopterygii</taxon>
        <taxon>Neopterygii</taxon>
        <taxon>Teleostei</taxon>
        <taxon>Neoteleostei</taxon>
        <taxon>Acanthomorphata</taxon>
        <taxon>Carangaria</taxon>
        <taxon>Carangaria incertae sedis</taxon>
        <taxon>Centropomidae</taxon>
        <taxon>Lates</taxon>
    </lineage>
</organism>
<dbReference type="InterPro" id="IPR002083">
    <property type="entry name" value="MATH/TRAF_dom"/>
</dbReference>
<reference evidence="16" key="1">
    <citation type="submission" date="2025-08" db="UniProtKB">
        <authorList>
            <consortium name="RefSeq"/>
        </authorList>
    </citation>
    <scope>IDENTIFICATION</scope>
    <source>
        <tissue evidence="16">Brain</tissue>
    </source>
</reference>
<evidence type="ECO:0000256" key="12">
    <source>
        <dbReference type="SAM" id="Phobius"/>
    </source>
</evidence>
<evidence type="ECO:0000256" key="2">
    <source>
        <dbReference type="ARBA" id="ARBA00022723"/>
    </source>
</evidence>
<comment type="caution">
    <text evidence="10">Lacks conserved residue(s) required for the propagation of feature annotation.</text>
</comment>
<dbReference type="PROSITE" id="PS51864">
    <property type="entry name" value="ASTACIN"/>
    <property type="match status" value="2"/>
</dbReference>
<feature type="active site" evidence="10">
    <location>
        <position position="105"/>
    </location>
</feature>
<dbReference type="PRINTS" id="PR00480">
    <property type="entry name" value="ASTACIN"/>
</dbReference>
<comment type="cofactor">
    <cofactor evidence="10 11">
        <name>Zn(2+)</name>
        <dbReference type="ChEBI" id="CHEBI:29105"/>
    </cofactor>
    <text evidence="10 11">Binds 1 zinc ion per subunit.</text>
</comment>
<dbReference type="Gene3D" id="3.40.390.10">
    <property type="entry name" value="Collagenase (Catalytic Domain)"/>
    <property type="match status" value="2"/>
</dbReference>
<feature type="domain" description="MAM" evidence="13">
    <location>
        <begin position="873"/>
        <end position="1046"/>
    </location>
</feature>
<dbReference type="PROSITE" id="PS50060">
    <property type="entry name" value="MAM_2"/>
    <property type="match status" value="2"/>
</dbReference>
<feature type="domain" description="MAM" evidence="13">
    <location>
        <begin position="215"/>
        <end position="383"/>
    </location>
</feature>
<dbReference type="InterPro" id="IPR006026">
    <property type="entry name" value="Peptidase_Metallo"/>
</dbReference>
<keyword evidence="12" id="KW-1133">Transmembrane helix</keyword>
<dbReference type="Pfam" id="PF22486">
    <property type="entry name" value="MATH_2"/>
    <property type="match status" value="2"/>
</dbReference>
<evidence type="ECO:0000313" key="16">
    <source>
        <dbReference type="RefSeq" id="XP_018553669.2"/>
    </source>
</evidence>
<dbReference type="SMART" id="SM00137">
    <property type="entry name" value="MAM"/>
    <property type="match status" value="2"/>
</dbReference>
<evidence type="ECO:0000256" key="5">
    <source>
        <dbReference type="ARBA" id="ARBA00022833"/>
    </source>
</evidence>
<sequence length="1283" mass="145419">MKEIKKKTRVKRNAILNREWLWDNPVPYVFEDNLDMNTKGVILQAFEHFRLKSCIDFKPRQSEEYYLSVRKYEGRCYSYVGKTVKNGQVISIGAECGYLGTVEHEFLHALGLYHEQARYDRDDYVTIIWKNIRDGSKEDFEKLTPRTSTTFNAPYDYLSVMHYGKKFFSKNSGNTIITKLPEFQDKIGQRMEMSPIDVYKLNCLYNCSTSVSFLEYCSFSSLNICGMKSCGKGSAKGWKRMSVAAGGPFTDHTNLNKTRGYFMHAGTASGQEGDSAWLETKRMSPTRECHVQCLQFYYYHSGSPSDQLNIWIREFQNGRNSTGNLHLMGQITGQPTFAWQFHKVPLNASKPFQVAFEVRKGDENSTGGFSIDDINLSESECPHNVWEIKNFERILTTADYDSSLLSPRLYSTDGYAYQVSIFLRETFFGVYFRLMSGNNDSALQWPCPWRQLTFIMLDKNPQIQQQMSKQINLITDPSSTVFDNPHKVGRRIRLNGESVYANPFIGVNSFLLLEQIKNRDFLKGSTAVFLFSMTDISSLQHKSTLPCPKLPPRTFITTYPNNYDKEPCGTGSVQNQFVMQVGCHLRLKLSCYSHSFSCAVEEKTGWQKCGSRYTTKMKSYVFLVVILAASSALSLRPNGPEVVDIGVEKDITEANKDSVHDDIVEPQNIQRSAIPDGDGLWTSPVPYVLDKGLEINAKGVILKSFDQFRLKSCIDFKLRDSEKYYINVQKLDGCYSYIGQVFSNGQDLSIGSYCDEISTVEHEFLHALGFYHEQSRPDRDDYVTIAFENILSGYENNFKKVSSESSTTHGVAYDYWSVMHYSKDAFSNGNGSTVITKDPKFQDVIGQRQEMSPSDVLELNLRYKCNSTIAFKMYCGFSNGTMCHMNRCSQNGIGWEIVSHAYGGPSSDHTGLPTGSSHQGHAGYFMHASTRSGKEGDSAWLETHRMSSNRECRVHCLQFYYYHNGSESDELHIWIREFRDEQDVKGTLRLVGYIAGPPTSHWQLKHVSLNTTKHFQVEFEVRKGTGSSSGGFSIDDINLSEIECPHVTIQLNDFEKLLSTSSFGTTIYSPRQYSSGGYSYRVAVVLYQSFVGLFVQFLSGKYDDQLEWPCPQRQVTFQLLDQTPNIQHHMTKQRSITTDPTHTSPQGYFYWDDPREIGTSFVDENNQTVYAGPLLGRVYFATFEEIKSRDFLKGGSAIFAFNFQDLTPLVNGSALPCPHVPPVTMGHPPKEMDDGPCSSRILPTTLPPPPPQTTDDNSIFGFSPAMVASPVLTLLLALMLLIP</sequence>
<keyword evidence="3" id="KW-0732">Signal</keyword>
<feature type="binding site" evidence="10">
    <location>
        <position position="104"/>
    </location>
    <ligand>
        <name>Zn(2+)</name>
        <dbReference type="ChEBI" id="CHEBI:29105"/>
        <note>catalytic</note>
    </ligand>
</feature>
<feature type="transmembrane region" description="Helical" evidence="12">
    <location>
        <begin position="1259"/>
        <end position="1282"/>
    </location>
</feature>
<feature type="binding site" evidence="10">
    <location>
        <position position="762"/>
    </location>
    <ligand>
        <name>Zn(2+)</name>
        <dbReference type="ChEBI" id="CHEBI:29105"/>
        <note>catalytic</note>
    </ligand>
</feature>
<evidence type="ECO:0000256" key="10">
    <source>
        <dbReference type="PROSITE-ProRule" id="PRU01211"/>
    </source>
</evidence>
<feature type="binding site" evidence="10">
    <location>
        <position position="772"/>
    </location>
    <ligand>
        <name>Zn(2+)</name>
        <dbReference type="ChEBI" id="CHEBI:29105"/>
        <note>catalytic</note>
    </ligand>
</feature>
<feature type="binding site" evidence="10">
    <location>
        <position position="766"/>
    </location>
    <ligand>
        <name>Zn(2+)</name>
        <dbReference type="ChEBI" id="CHEBI:29105"/>
        <note>catalytic</note>
    </ligand>
</feature>
<dbReference type="GO" id="GO:0008270">
    <property type="term" value="F:zinc ion binding"/>
    <property type="evidence" value="ECO:0007669"/>
    <property type="project" value="UniProtKB-UniRule"/>
</dbReference>
<dbReference type="GO" id="GO:0016020">
    <property type="term" value="C:membrane"/>
    <property type="evidence" value="ECO:0007669"/>
    <property type="project" value="InterPro"/>
</dbReference>
<keyword evidence="12" id="KW-0472">Membrane</keyword>
<dbReference type="FunFam" id="2.60.210.10:FF:000009">
    <property type="entry name" value="Meprin A subunit"/>
    <property type="match status" value="2"/>
</dbReference>
<dbReference type="GO" id="GO:0004222">
    <property type="term" value="F:metalloendopeptidase activity"/>
    <property type="evidence" value="ECO:0007669"/>
    <property type="project" value="UniProtKB-UniRule"/>
</dbReference>
<keyword evidence="1 10" id="KW-0645">Protease</keyword>
<evidence type="ECO:0000256" key="3">
    <source>
        <dbReference type="ARBA" id="ARBA00022729"/>
    </source>
</evidence>
<dbReference type="InterPro" id="IPR013320">
    <property type="entry name" value="ConA-like_dom_sf"/>
</dbReference>
<feature type="binding site" evidence="10">
    <location>
        <position position="108"/>
    </location>
    <ligand>
        <name>Zn(2+)</name>
        <dbReference type="ChEBI" id="CHEBI:29105"/>
        <note>catalytic</note>
    </ligand>
</feature>
<evidence type="ECO:0000256" key="11">
    <source>
        <dbReference type="RuleBase" id="RU361183"/>
    </source>
</evidence>
<evidence type="ECO:0000256" key="4">
    <source>
        <dbReference type="ARBA" id="ARBA00022801"/>
    </source>
</evidence>
<evidence type="ECO:0000256" key="1">
    <source>
        <dbReference type="ARBA" id="ARBA00022670"/>
    </source>
</evidence>
<evidence type="ECO:0000256" key="8">
    <source>
        <dbReference type="ARBA" id="ARBA00023157"/>
    </source>
</evidence>
<proteinExistence type="predicted"/>
<dbReference type="CDD" id="cd06263">
    <property type="entry name" value="MAM"/>
    <property type="match status" value="2"/>
</dbReference>
<dbReference type="Proteomes" id="UP000694890">
    <property type="component" value="Linkage group LG15"/>
</dbReference>
<keyword evidence="6 10" id="KW-0482">Metalloprotease</keyword>
<keyword evidence="2 10" id="KW-0479">Metal-binding</keyword>
<dbReference type="Pfam" id="PF00629">
    <property type="entry name" value="MAM"/>
    <property type="match status" value="2"/>
</dbReference>
<evidence type="ECO:0000256" key="6">
    <source>
        <dbReference type="ARBA" id="ARBA00023049"/>
    </source>
</evidence>
<dbReference type="InterPro" id="IPR001506">
    <property type="entry name" value="Peptidase_M12A"/>
</dbReference>
<dbReference type="Gene3D" id="2.60.120.200">
    <property type="match status" value="2"/>
</dbReference>
<dbReference type="EC" id="3.4.24.-" evidence="11"/>
<dbReference type="SUPFAM" id="SSF49599">
    <property type="entry name" value="TRAF domain-like"/>
    <property type="match status" value="2"/>
</dbReference>
<evidence type="ECO:0000313" key="15">
    <source>
        <dbReference type="Proteomes" id="UP000694890"/>
    </source>
</evidence>
<keyword evidence="12" id="KW-0812">Transmembrane</keyword>
<dbReference type="PANTHER" id="PTHR10127">
    <property type="entry name" value="DISCOIDIN, CUB, EGF, LAMININ , AND ZINC METALLOPROTEASE DOMAIN CONTAINING"/>
    <property type="match status" value="1"/>
</dbReference>
<dbReference type="PANTHER" id="PTHR10127:SF903">
    <property type="entry name" value="MEPRIN A SUBUNIT"/>
    <property type="match status" value="1"/>
</dbReference>
<dbReference type="SMART" id="SM00235">
    <property type="entry name" value="ZnMc"/>
    <property type="match status" value="2"/>
</dbReference>
<keyword evidence="7" id="KW-0865">Zymogen</keyword>
<gene>
    <name evidence="16" type="primary">LOC108898236</name>
</gene>
<evidence type="ECO:0000259" key="13">
    <source>
        <dbReference type="PROSITE" id="PS50060"/>
    </source>
</evidence>
<accession>A0AAJ7VH55</accession>
<dbReference type="GeneID" id="108898236"/>
<dbReference type="KEGG" id="lcf:108898236"/>
<dbReference type="InterPro" id="IPR000998">
    <property type="entry name" value="MAM_dom"/>
</dbReference>
<keyword evidence="5 10" id="KW-0862">Zinc</keyword>
<dbReference type="SUPFAM" id="SSF55486">
    <property type="entry name" value="Metalloproteases ('zincins'), catalytic domain"/>
    <property type="match status" value="2"/>
</dbReference>
<dbReference type="SUPFAM" id="SSF49899">
    <property type="entry name" value="Concanavalin A-like lectins/glucanases"/>
    <property type="match status" value="2"/>
</dbReference>
<evidence type="ECO:0000256" key="7">
    <source>
        <dbReference type="ARBA" id="ARBA00023145"/>
    </source>
</evidence>
<keyword evidence="8" id="KW-1015">Disulfide bond</keyword>
<evidence type="ECO:0000256" key="9">
    <source>
        <dbReference type="ARBA" id="ARBA00023180"/>
    </source>
</evidence>
<keyword evidence="9" id="KW-0325">Glycoprotein</keyword>
<keyword evidence="4 10" id="KW-0378">Hydrolase</keyword>